<dbReference type="SMART" id="SM01043">
    <property type="entry name" value="BTAD"/>
    <property type="match status" value="1"/>
</dbReference>
<dbReference type="EMBL" id="JBHTAJ010000022">
    <property type="protein sequence ID" value="MFC7180715.1"/>
    <property type="molecule type" value="Genomic_DNA"/>
</dbReference>
<keyword evidence="5" id="KW-0804">Transcription</keyword>
<keyword evidence="2" id="KW-0902">Two-component regulatory system</keyword>
<dbReference type="SUPFAM" id="SSF46894">
    <property type="entry name" value="C-terminal effector domain of the bipartite response regulators"/>
    <property type="match status" value="1"/>
</dbReference>
<dbReference type="CDD" id="cd15831">
    <property type="entry name" value="BTAD"/>
    <property type="match status" value="1"/>
</dbReference>
<evidence type="ECO:0000313" key="10">
    <source>
        <dbReference type="Proteomes" id="UP001596435"/>
    </source>
</evidence>
<proteinExistence type="inferred from homology"/>
<evidence type="ECO:0000256" key="1">
    <source>
        <dbReference type="ARBA" id="ARBA00005820"/>
    </source>
</evidence>
<dbReference type="InterPro" id="IPR016032">
    <property type="entry name" value="Sig_transdc_resp-reg_C-effctor"/>
</dbReference>
<dbReference type="RefSeq" id="WP_380231203.1">
    <property type="nucleotide sequence ID" value="NZ_JBHSVH010000002.1"/>
</dbReference>
<accession>A0ABW2FYR0</accession>
<dbReference type="Pfam" id="PF00486">
    <property type="entry name" value="Trans_reg_C"/>
    <property type="match status" value="1"/>
</dbReference>
<dbReference type="PANTHER" id="PTHR35807:SF1">
    <property type="entry name" value="TRANSCRIPTIONAL REGULATOR REDD"/>
    <property type="match status" value="1"/>
</dbReference>
<dbReference type="Pfam" id="PF13374">
    <property type="entry name" value="TPR_10"/>
    <property type="match status" value="2"/>
</dbReference>
<dbReference type="PANTHER" id="PTHR35807">
    <property type="entry name" value="TRANSCRIPTIONAL REGULATOR REDD-RELATED"/>
    <property type="match status" value="1"/>
</dbReference>
<dbReference type="Proteomes" id="UP001596435">
    <property type="component" value="Unassembled WGS sequence"/>
</dbReference>
<sequence length="945" mass="101333">MPVLFGLLGPLTVHDGVEARPVTSPTHRSLLAHLLVNPDRPVTAEALVAVVWGEHPPRTAGASLHNHLARLRRSLGPRLEDRLESTASGYLLRVAEEELDSAVFAAHLRRARAAHADREWPHVLRESAAALALWRGGGAGDLPLPDGSPEAARLAELRLQAFEWRFDAELELGRHEGLAAELSLLAAEHPLRESFHRQLVLALHRAGRRADALAAYRSLRRTLVDELGIEPGEAVRRAHQEVLDADGSPRATPPGAAVAAPGAGVADDAPAAAPAPAQLPVAPGDFTGRQRELDALALYLRPGEPGAAARVVIVTGMGGVGKTSLVLHGAHTVREDYPDGQLHADLQGYGLSEARTPHDLLGRFLTDLGVPGPSVPEHTDDRAAAYRALLAERRLLVVLDNARDARQVLPLLPGSGRSAVVVTSRHKLPSLPCSTRIPLGPLSPDEQRSLLEAMCGEDRVAADPAAAGRIMTACAGLPLALRIAGSRLAHRPAWELGELARRLGRTDRLRALAVDHLAVRDAFSFSYSSLQAGARPLEREAAQAFRLLGLWPAYRHSAQSAAALIGAPVDDTLDVLDALVDSHLLDVAAPGRYRFHDLLGEFAAECARAEEPEEARTAAQLRLLGWYAAAVSAANRRVTPQALPIPPLDDAEDFELPEFADGDAALDWCVEELPVIRAAVRRAAELSRPDIAWRLAAALFGYGLTYWWNGEWAECLTEALAAATSGGDVLGQGWLHGRLGVAHGLAQRNELSLEHLRTALECFRAVDETAAQKTVLGNLANAHQQNGDVEQARLYAEQAAELAARMSSAQPTATDLATLGGVLFGAGDLVGAERAYRSAVAGWRALGSRPYLAISLTNLGDSLRGLGRPQEALEVLAEALEIRRELGSHGGIADTLEALARTHFEHGDRAAARRYWQETLDLARRHGLDHYARLSLKGLDAFTAP</sequence>
<dbReference type="SMART" id="SM00862">
    <property type="entry name" value="Trans_reg_C"/>
    <property type="match status" value="1"/>
</dbReference>
<evidence type="ECO:0000256" key="2">
    <source>
        <dbReference type="ARBA" id="ARBA00023012"/>
    </source>
</evidence>
<reference evidence="10" key="1">
    <citation type="journal article" date="2019" name="Int. J. Syst. Evol. Microbiol.">
        <title>The Global Catalogue of Microorganisms (GCM) 10K type strain sequencing project: providing services to taxonomists for standard genome sequencing and annotation.</title>
        <authorList>
            <consortium name="The Broad Institute Genomics Platform"/>
            <consortium name="The Broad Institute Genome Sequencing Center for Infectious Disease"/>
            <person name="Wu L."/>
            <person name="Ma J."/>
        </authorList>
    </citation>
    <scope>NUCLEOTIDE SEQUENCE [LARGE SCALE GENOMIC DNA]</scope>
    <source>
        <strain evidence="10">CGMCC 1.12859</strain>
    </source>
</reference>
<evidence type="ECO:0000256" key="5">
    <source>
        <dbReference type="ARBA" id="ARBA00023163"/>
    </source>
</evidence>
<evidence type="ECO:0000256" key="4">
    <source>
        <dbReference type="ARBA" id="ARBA00023125"/>
    </source>
</evidence>
<evidence type="ECO:0000259" key="8">
    <source>
        <dbReference type="PROSITE" id="PS51755"/>
    </source>
</evidence>
<comment type="similarity">
    <text evidence="1">Belongs to the AfsR/DnrI/RedD regulatory family.</text>
</comment>
<dbReference type="InterPro" id="IPR011990">
    <property type="entry name" value="TPR-like_helical_dom_sf"/>
</dbReference>
<feature type="DNA-binding region" description="OmpR/PhoB-type" evidence="6">
    <location>
        <begin position="1"/>
        <end position="94"/>
    </location>
</feature>
<feature type="domain" description="OmpR/PhoB-type" evidence="8">
    <location>
        <begin position="1"/>
        <end position="94"/>
    </location>
</feature>
<dbReference type="SUPFAM" id="SSF52540">
    <property type="entry name" value="P-loop containing nucleoside triphosphate hydrolases"/>
    <property type="match status" value="1"/>
</dbReference>
<dbReference type="PROSITE" id="PS51755">
    <property type="entry name" value="OMPR_PHOB"/>
    <property type="match status" value="1"/>
</dbReference>
<keyword evidence="3" id="KW-0805">Transcription regulation</keyword>
<dbReference type="InterPro" id="IPR051677">
    <property type="entry name" value="AfsR-DnrI-RedD_regulator"/>
</dbReference>
<protein>
    <submittedName>
        <fullName evidence="9">BTAD domain-containing putative transcriptional regulator</fullName>
    </submittedName>
</protein>
<dbReference type="Pfam" id="PF13424">
    <property type="entry name" value="TPR_12"/>
    <property type="match status" value="1"/>
</dbReference>
<comment type="caution">
    <text evidence="9">The sequence shown here is derived from an EMBL/GenBank/DDBJ whole genome shotgun (WGS) entry which is preliminary data.</text>
</comment>
<keyword evidence="10" id="KW-1185">Reference proteome</keyword>
<dbReference type="SMART" id="SM00028">
    <property type="entry name" value="TPR"/>
    <property type="match status" value="4"/>
</dbReference>
<keyword evidence="4 6" id="KW-0238">DNA-binding</keyword>
<feature type="compositionally biased region" description="Low complexity" evidence="7">
    <location>
        <begin position="253"/>
        <end position="271"/>
    </location>
</feature>
<dbReference type="InterPro" id="IPR019734">
    <property type="entry name" value="TPR_rpt"/>
</dbReference>
<name>A0ABW2FYR0_9ACTN</name>
<dbReference type="SUPFAM" id="SSF48452">
    <property type="entry name" value="TPR-like"/>
    <property type="match status" value="3"/>
</dbReference>
<dbReference type="InterPro" id="IPR036388">
    <property type="entry name" value="WH-like_DNA-bd_sf"/>
</dbReference>
<dbReference type="InterPro" id="IPR001867">
    <property type="entry name" value="OmpR/PhoB-type_DNA-bd"/>
</dbReference>
<evidence type="ECO:0000256" key="3">
    <source>
        <dbReference type="ARBA" id="ARBA00023015"/>
    </source>
</evidence>
<dbReference type="Pfam" id="PF13191">
    <property type="entry name" value="AAA_16"/>
    <property type="match status" value="1"/>
</dbReference>
<gene>
    <name evidence="9" type="ORF">ACFQMG_14245</name>
</gene>
<dbReference type="Gene3D" id="3.40.50.300">
    <property type="entry name" value="P-loop containing nucleotide triphosphate hydrolases"/>
    <property type="match status" value="1"/>
</dbReference>
<evidence type="ECO:0000256" key="6">
    <source>
        <dbReference type="PROSITE-ProRule" id="PRU01091"/>
    </source>
</evidence>
<dbReference type="InterPro" id="IPR041664">
    <property type="entry name" value="AAA_16"/>
</dbReference>
<feature type="region of interest" description="Disordered" evidence="7">
    <location>
        <begin position="245"/>
        <end position="271"/>
    </location>
</feature>
<dbReference type="Gene3D" id="1.10.10.10">
    <property type="entry name" value="Winged helix-like DNA-binding domain superfamily/Winged helix DNA-binding domain"/>
    <property type="match status" value="1"/>
</dbReference>
<evidence type="ECO:0000313" key="9">
    <source>
        <dbReference type="EMBL" id="MFC7180715.1"/>
    </source>
</evidence>
<dbReference type="InterPro" id="IPR027417">
    <property type="entry name" value="P-loop_NTPase"/>
</dbReference>
<organism evidence="9 10">
    <name type="scientific">Kitasatospora paranensis</name>
    <dbReference type="NCBI Taxonomy" id="258053"/>
    <lineage>
        <taxon>Bacteria</taxon>
        <taxon>Bacillati</taxon>
        <taxon>Actinomycetota</taxon>
        <taxon>Actinomycetes</taxon>
        <taxon>Kitasatosporales</taxon>
        <taxon>Streptomycetaceae</taxon>
        <taxon>Kitasatospora</taxon>
    </lineage>
</organism>
<dbReference type="Pfam" id="PF03704">
    <property type="entry name" value="BTAD"/>
    <property type="match status" value="1"/>
</dbReference>
<evidence type="ECO:0000256" key="7">
    <source>
        <dbReference type="SAM" id="MobiDB-lite"/>
    </source>
</evidence>
<dbReference type="InterPro" id="IPR005158">
    <property type="entry name" value="BTAD"/>
</dbReference>
<dbReference type="Gene3D" id="1.25.40.10">
    <property type="entry name" value="Tetratricopeptide repeat domain"/>
    <property type="match status" value="2"/>
</dbReference>
<dbReference type="PRINTS" id="PR00364">
    <property type="entry name" value="DISEASERSIST"/>
</dbReference>